<proteinExistence type="predicted"/>
<protein>
    <submittedName>
        <fullName evidence="1">Uncharacterized protein</fullName>
    </submittedName>
</protein>
<organism evidence="1 2">
    <name type="scientific">Eutrema salsugineum</name>
    <name type="common">Saltwater cress</name>
    <name type="synonym">Sisymbrium salsugineum</name>
    <dbReference type="NCBI Taxonomy" id="72664"/>
    <lineage>
        <taxon>Eukaryota</taxon>
        <taxon>Viridiplantae</taxon>
        <taxon>Streptophyta</taxon>
        <taxon>Embryophyta</taxon>
        <taxon>Tracheophyta</taxon>
        <taxon>Spermatophyta</taxon>
        <taxon>Magnoliopsida</taxon>
        <taxon>eudicotyledons</taxon>
        <taxon>Gunneridae</taxon>
        <taxon>Pentapetalae</taxon>
        <taxon>rosids</taxon>
        <taxon>malvids</taxon>
        <taxon>Brassicales</taxon>
        <taxon>Brassicaceae</taxon>
        <taxon>Eutremeae</taxon>
        <taxon>Eutrema</taxon>
    </lineage>
</organism>
<gene>
    <name evidence="1" type="ORF">EUTSA_v10022456mg</name>
</gene>
<keyword evidence="2" id="KW-1185">Reference proteome</keyword>
<dbReference type="Proteomes" id="UP000030689">
    <property type="component" value="Unassembled WGS sequence"/>
</dbReference>
<evidence type="ECO:0000313" key="2">
    <source>
        <dbReference type="Proteomes" id="UP000030689"/>
    </source>
</evidence>
<name>V4L0R5_EUTSA</name>
<dbReference type="Gramene" id="ESQ33318">
    <property type="protein sequence ID" value="ESQ33318"/>
    <property type="gene ID" value="EUTSA_v10022456mg"/>
</dbReference>
<reference evidence="1 2" key="1">
    <citation type="journal article" date="2013" name="Front. Plant Sci.">
        <title>The Reference Genome of the Halophytic Plant Eutrema salsugineum.</title>
        <authorList>
            <person name="Yang R."/>
            <person name="Jarvis D.E."/>
            <person name="Chen H."/>
            <person name="Beilstein M.A."/>
            <person name="Grimwood J."/>
            <person name="Jenkins J."/>
            <person name="Shu S."/>
            <person name="Prochnik S."/>
            <person name="Xin M."/>
            <person name="Ma C."/>
            <person name="Schmutz J."/>
            <person name="Wing R.A."/>
            <person name="Mitchell-Olds T."/>
            <person name="Schumaker K.S."/>
            <person name="Wang X."/>
        </authorList>
    </citation>
    <scope>NUCLEOTIDE SEQUENCE [LARGE SCALE GENOMIC DNA]</scope>
</reference>
<evidence type="ECO:0000313" key="1">
    <source>
        <dbReference type="EMBL" id="ESQ33318.1"/>
    </source>
</evidence>
<accession>V4L0R5</accession>
<sequence length="105" mass="12370">MVFGSFAISRRSGEFERSEWVREKGDHKSLKETNESFKCWRASKEMTKNGFMRREFKARRAKGMETLGRGAGSKENSNQGHSYIKQPLNYTLFPFIEFYPKRFSL</sequence>
<dbReference type="AlphaFoldDB" id="V4L0R5"/>
<dbReference type="KEGG" id="eus:EUTSA_v10022456mg"/>
<dbReference type="EMBL" id="KI517726">
    <property type="protein sequence ID" value="ESQ33318.1"/>
    <property type="molecule type" value="Genomic_DNA"/>
</dbReference>